<protein>
    <submittedName>
        <fullName evidence="3">Putative complex I intermediate-associated protein 30</fullName>
    </submittedName>
</protein>
<dbReference type="OMA" id="GVERNAI"/>
<gene>
    <name evidence="3" type="ORF">FVE85_8272</name>
</gene>
<dbReference type="EMBL" id="VRMN01000011">
    <property type="protein sequence ID" value="KAA8491790.1"/>
    <property type="molecule type" value="Genomic_DNA"/>
</dbReference>
<evidence type="ECO:0000259" key="2">
    <source>
        <dbReference type="Pfam" id="PF13460"/>
    </source>
</evidence>
<evidence type="ECO:0000313" key="4">
    <source>
        <dbReference type="Proteomes" id="UP000324585"/>
    </source>
</evidence>
<dbReference type="Pfam" id="PF08547">
    <property type="entry name" value="CIA30"/>
    <property type="match status" value="1"/>
</dbReference>
<keyword evidence="4" id="KW-1185">Reference proteome</keyword>
<dbReference type="Pfam" id="PF13460">
    <property type="entry name" value="NAD_binding_10"/>
    <property type="match status" value="2"/>
</dbReference>
<dbReference type="InterPro" id="IPR008979">
    <property type="entry name" value="Galactose-bd-like_sf"/>
</dbReference>
<dbReference type="PANTHER" id="PTHR15020:SF11">
    <property type="entry name" value="OS06G0360300 PROTEIN"/>
    <property type="match status" value="1"/>
</dbReference>
<dbReference type="Gene3D" id="2.60.120.430">
    <property type="entry name" value="Galactose-binding lectin"/>
    <property type="match status" value="1"/>
</dbReference>
<reference evidence="4" key="1">
    <citation type="journal article" date="2019" name="Nat. Commun.">
        <title>Expansion of phycobilisome linker gene families in mesophilic red algae.</title>
        <authorList>
            <person name="Lee J."/>
            <person name="Kim D."/>
            <person name="Bhattacharya D."/>
            <person name="Yoon H.S."/>
        </authorList>
    </citation>
    <scope>NUCLEOTIDE SEQUENCE [LARGE SCALE GENOMIC DNA]</scope>
    <source>
        <strain evidence="4">CCMP 1328</strain>
    </source>
</reference>
<dbReference type="OrthoDB" id="426386at2759"/>
<dbReference type="PANTHER" id="PTHR15020">
    <property type="entry name" value="FLAVIN REDUCTASE-RELATED"/>
    <property type="match status" value="1"/>
</dbReference>
<feature type="domain" description="NAD(P)-binding" evidence="2">
    <location>
        <begin position="392"/>
        <end position="493"/>
    </location>
</feature>
<dbReference type="AlphaFoldDB" id="A0A5J4YLK8"/>
<accession>A0A5J4YLK8</accession>
<evidence type="ECO:0000259" key="1">
    <source>
        <dbReference type="Pfam" id="PF08547"/>
    </source>
</evidence>
<dbReference type="InterPro" id="IPR016040">
    <property type="entry name" value="NAD(P)-bd_dom"/>
</dbReference>
<name>A0A5J4YLK8_PORPP</name>
<proteinExistence type="predicted"/>
<evidence type="ECO:0000313" key="3">
    <source>
        <dbReference type="EMBL" id="KAA8491790.1"/>
    </source>
</evidence>
<dbReference type="Proteomes" id="UP000324585">
    <property type="component" value="Unassembled WGS sequence"/>
</dbReference>
<organism evidence="3 4">
    <name type="scientific">Porphyridium purpureum</name>
    <name type="common">Red alga</name>
    <name type="synonym">Porphyridium cruentum</name>
    <dbReference type="NCBI Taxonomy" id="35688"/>
    <lineage>
        <taxon>Eukaryota</taxon>
        <taxon>Rhodophyta</taxon>
        <taxon>Bangiophyceae</taxon>
        <taxon>Porphyridiales</taxon>
        <taxon>Porphyridiaceae</taxon>
        <taxon>Porphyridium</taxon>
    </lineage>
</organism>
<sequence length="539" mass="58591">METAFVGSACGDNGRLGTRWQCGTSVKGVCGHVQKRRHDVGRTTTSRSTLVMSTVLEQMMEGLKKLARLPAMSGSSKAGSSNEVRRVCVIGASGKVGQRVVRLLEENKGLQVVAAARPGSLESKGVLASLSVESPLLTLADVDVTDKASVVALIKKHDPDCVVWVAGSRSPQDVDANGLKTLVDALIEHSGKFRASLTNSSRMLFDFNRAGDVSKFSPLDDVIMGGRSQSALRQISVGERSSRVGVFSGVVTTENNGGFCQIRAANLGGINLTGYDGLELRVRGDGKRYKINLKNSMEPEFVFQVSFDTVKSTEWQTIRLPFETFLPSRRGNLAFSNDGSSKMYSDTLDVSKIMSCALVHSKFDEGGMTSASFEEGSFALEIESIRAFKKVTPRVVVLSSAAVTRPFWTEDEKRAYASAANIPIVALNPGNILGFKLQGEDFVRQSGLPYCIVRPTGLNDETQMARSRLIFSQGDRTVGRINRDDVARVLGTVVLSKEATYKTFEVETNATRAIQLAEELERDLQALSFDSHQKMYPEA</sequence>
<comment type="caution">
    <text evidence="3">The sequence shown here is derived from an EMBL/GenBank/DDBJ whole genome shotgun (WGS) entry which is preliminary data.</text>
</comment>
<dbReference type="InterPro" id="IPR013857">
    <property type="entry name" value="NADH-UbQ_OxRdtase-assoc_prot30"/>
</dbReference>
<dbReference type="Gene3D" id="3.40.50.720">
    <property type="entry name" value="NAD(P)-binding Rossmann-like Domain"/>
    <property type="match status" value="2"/>
</dbReference>
<feature type="domain" description="NADH:ubiquinone oxidoreductase intermediate-associated protein 30" evidence="1">
    <location>
        <begin position="205"/>
        <end position="382"/>
    </location>
</feature>
<dbReference type="SUPFAM" id="SSF51735">
    <property type="entry name" value="NAD(P)-binding Rossmann-fold domains"/>
    <property type="match status" value="1"/>
</dbReference>
<feature type="domain" description="NAD(P)-binding" evidence="2">
    <location>
        <begin position="91"/>
        <end position="189"/>
    </location>
</feature>
<dbReference type="SUPFAM" id="SSF49785">
    <property type="entry name" value="Galactose-binding domain-like"/>
    <property type="match status" value="1"/>
</dbReference>
<dbReference type="InterPro" id="IPR036291">
    <property type="entry name" value="NAD(P)-bd_dom_sf"/>
</dbReference>